<evidence type="ECO:0008006" key="4">
    <source>
        <dbReference type="Google" id="ProtNLM"/>
    </source>
</evidence>
<dbReference type="InterPro" id="IPR022139">
    <property type="entry name" value="Fam-L/Fam-M-like_plasmodium"/>
</dbReference>
<dbReference type="VEuPathDB" id="PlasmoDB:PVPAM_050009300"/>
<feature type="transmembrane region" description="Helical" evidence="1">
    <location>
        <begin position="160"/>
        <end position="186"/>
    </location>
</feature>
<accession>A0A565A5A5</accession>
<evidence type="ECO:0000256" key="1">
    <source>
        <dbReference type="SAM" id="Phobius"/>
    </source>
</evidence>
<feature type="signal peptide" evidence="2">
    <location>
        <begin position="1"/>
        <end position="25"/>
    </location>
</feature>
<evidence type="ECO:0000313" key="3">
    <source>
        <dbReference type="EMBL" id="VUZ99834.1"/>
    </source>
</evidence>
<dbReference type="Proteomes" id="UP000220605">
    <property type="component" value="Unassembled WGS sequence"/>
</dbReference>
<sequence>MNKLNLTFLTHIVALTFLTWISHRGNEENNLNIYLNIKCNKGSTWELRNDRLLTNDDTQSEIDQSSIKGNFKIHGSKNKLKAITGYSEIHEKLKKDTSNNMHTYIKNLEHGYPNKKGLKRLDCHYEKNLFNEMYKLDKIAEPMKSKISYFKKVILKRYSLRYFICTLVILFVTVSYICAILMVMVVV</sequence>
<dbReference type="Pfam" id="PF12420">
    <property type="entry name" value="DUF3671"/>
    <property type="match status" value="1"/>
</dbReference>
<dbReference type="VEuPathDB" id="PlasmoDB:PVX_038690"/>
<protein>
    <recommendedName>
        <fullName evidence="4">Pv-fam-d protein</fullName>
    </recommendedName>
</protein>
<name>A0A565A5A5_PLAVI</name>
<dbReference type="VEuPathDB" id="PlasmoDB:PVW1_040008900"/>
<keyword evidence="2" id="KW-0732">Signal</keyword>
<feature type="chain" id="PRO_5021914286" description="Pv-fam-d protein" evidence="2">
    <location>
        <begin position="26"/>
        <end position="187"/>
    </location>
</feature>
<evidence type="ECO:0000256" key="2">
    <source>
        <dbReference type="SAM" id="SignalP"/>
    </source>
</evidence>
<dbReference type="VEuPathDB" id="PlasmoDB:PVP01_0005480"/>
<keyword evidence="1" id="KW-0812">Transmembrane</keyword>
<organism evidence="3">
    <name type="scientific">Plasmodium vivax</name>
    <name type="common">malaria parasite P. vivax</name>
    <dbReference type="NCBI Taxonomy" id="5855"/>
    <lineage>
        <taxon>Eukaryota</taxon>
        <taxon>Sar</taxon>
        <taxon>Alveolata</taxon>
        <taxon>Apicomplexa</taxon>
        <taxon>Aconoidasida</taxon>
        <taxon>Haemosporida</taxon>
        <taxon>Plasmodiidae</taxon>
        <taxon>Plasmodium</taxon>
        <taxon>Plasmodium (Plasmodium)</taxon>
    </lineage>
</organism>
<keyword evidence="1" id="KW-0472">Membrane</keyword>
<dbReference type="EMBL" id="FLZR02000016">
    <property type="protein sequence ID" value="VUZ99834.1"/>
    <property type="molecule type" value="Genomic_DNA"/>
</dbReference>
<dbReference type="OrthoDB" id="10380695at2759"/>
<gene>
    <name evidence="3" type="ORF">PVP01_0005480</name>
</gene>
<keyword evidence="1" id="KW-1133">Transmembrane helix</keyword>
<reference evidence="3" key="1">
    <citation type="submission" date="2016-07" db="EMBL/GenBank/DDBJ databases">
        <authorList>
            <consortium name="Pathogen Informatics"/>
        </authorList>
    </citation>
    <scope>NUCLEOTIDE SEQUENCE</scope>
</reference>
<dbReference type="AlphaFoldDB" id="A0A565A5A5"/>
<proteinExistence type="predicted"/>